<dbReference type="GO" id="GO:0000271">
    <property type="term" value="P:polysaccharide biosynthetic process"/>
    <property type="evidence" value="ECO:0007669"/>
    <property type="project" value="TreeGrafter"/>
</dbReference>
<dbReference type="InterPro" id="IPR015424">
    <property type="entry name" value="PyrdxlP-dep_Trfase"/>
</dbReference>
<dbReference type="Gene3D" id="3.90.1150.10">
    <property type="entry name" value="Aspartate Aminotransferase, domain 1"/>
    <property type="match status" value="1"/>
</dbReference>
<dbReference type="PANTHER" id="PTHR30244">
    <property type="entry name" value="TRANSAMINASE"/>
    <property type="match status" value="1"/>
</dbReference>
<accession>H8Y6N5</accession>
<dbReference type="AlphaFoldDB" id="H8Y6N5"/>
<name>H8Y6N5_9PSEU</name>
<dbReference type="InterPro" id="IPR015422">
    <property type="entry name" value="PyrdxlP-dep_Trfase_small"/>
</dbReference>
<dbReference type="EMBL" id="JF419316">
    <property type="protein sequence ID" value="AFD30956.1"/>
    <property type="molecule type" value="Genomic_DNA"/>
</dbReference>
<dbReference type="InterPro" id="IPR015421">
    <property type="entry name" value="PyrdxlP-dep_Trfase_major"/>
</dbReference>
<dbReference type="PIRSF" id="PIRSF000390">
    <property type="entry name" value="PLP_StrS"/>
    <property type="match status" value="1"/>
</dbReference>
<evidence type="ECO:0000256" key="3">
    <source>
        <dbReference type="PIRSR" id="PIRSR000390-2"/>
    </source>
</evidence>
<dbReference type="GO" id="GO:0008483">
    <property type="term" value="F:transaminase activity"/>
    <property type="evidence" value="ECO:0007669"/>
    <property type="project" value="TreeGrafter"/>
</dbReference>
<reference evidence="5" key="1">
    <citation type="journal article" date="2012" name="Org. Lett.">
        <title>Identification of caerulomycin A gene cluster implicates a tailoring amidohydrolase.</title>
        <authorList>
            <person name="Zhu Y."/>
            <person name="Fu P."/>
            <person name="Lin Q."/>
            <person name="Zhang G."/>
            <person name="Zhang H."/>
            <person name="Li S."/>
            <person name="Ju J."/>
            <person name="Zhu W."/>
            <person name="Zhang C."/>
        </authorList>
    </citation>
    <scope>NUCLEOTIDE SEQUENCE</scope>
    <source>
        <strain evidence="5">WH1-2216-6</strain>
    </source>
</reference>
<protein>
    <submittedName>
        <fullName evidence="5">CrmC</fullName>
    </submittedName>
</protein>
<dbReference type="GO" id="GO:0030170">
    <property type="term" value="F:pyridoxal phosphate binding"/>
    <property type="evidence" value="ECO:0007669"/>
    <property type="project" value="TreeGrafter"/>
</dbReference>
<evidence type="ECO:0000256" key="4">
    <source>
        <dbReference type="RuleBase" id="RU004508"/>
    </source>
</evidence>
<dbReference type="Pfam" id="PF01041">
    <property type="entry name" value="DegT_DnrJ_EryC1"/>
    <property type="match status" value="1"/>
</dbReference>
<dbReference type="Gene3D" id="3.40.640.10">
    <property type="entry name" value="Type I PLP-dependent aspartate aminotransferase-like (Major domain)"/>
    <property type="match status" value="1"/>
</dbReference>
<comment type="cofactor">
    <cofactor evidence="1">
        <name>pyridoxal 5'-phosphate</name>
        <dbReference type="ChEBI" id="CHEBI:597326"/>
    </cofactor>
</comment>
<dbReference type="CDD" id="cd00616">
    <property type="entry name" value="AHBA_syn"/>
    <property type="match status" value="1"/>
</dbReference>
<evidence type="ECO:0000256" key="2">
    <source>
        <dbReference type="PIRSR" id="PIRSR000390-1"/>
    </source>
</evidence>
<dbReference type="PANTHER" id="PTHR30244:SF34">
    <property type="entry name" value="DTDP-4-AMINO-4,6-DIDEOXYGALACTOSE TRANSAMINASE"/>
    <property type="match status" value="1"/>
</dbReference>
<evidence type="ECO:0000256" key="1">
    <source>
        <dbReference type="ARBA" id="ARBA00001933"/>
    </source>
</evidence>
<dbReference type="SUPFAM" id="SSF53383">
    <property type="entry name" value="PLP-dependent transferases"/>
    <property type="match status" value="1"/>
</dbReference>
<sequence>MPADRYMVPYPSRGTVLGDTELGAVSEALRSDQTLSAGGYREAFERRFADLVGSRHAVSVTSGTVAVQLGIALLGLRPGDEVIATPQTYKATVQPLLDAPVTVRFCDVDPHTLNADPRSVEALITDRTRAILLVHYGGLVADMNEIMRIARAHDLLVLEDCAHALGSVYHGRRPGTLADIGCFSFHSSKNITTLGEGGMVTVNRDDWAERLDLMRSNESDSVYADAPRLIGDRKRASAWMLHPGNAFTHDCVEIRHPGTNATLCEPGAAMGLAQLDRLDRLISRRRAIAAKINAVLERYSFARPVQEPPGVVSAYHLYTFLLETEDGQARDAVVDSLDQRGVEMRLRYFPLHLLPEWRARGHELGECPVVERLWFERQINLPCQPSLSDAQVSHLLEVLDRTLAEAENGIRALART</sequence>
<comment type="similarity">
    <text evidence="4">Belongs to the DegT/DnrJ/EryC1 family.</text>
</comment>
<feature type="active site" description="Proton acceptor" evidence="2">
    <location>
        <position position="189"/>
    </location>
</feature>
<feature type="modified residue" description="N6-(pyridoxal phosphate)lysine" evidence="3">
    <location>
        <position position="189"/>
    </location>
</feature>
<keyword evidence="3 4" id="KW-0663">Pyridoxal phosphate</keyword>
<organism evidence="5">
    <name type="scientific">Actinoalloteichus sp. WH1-2216-6</name>
    <dbReference type="NCBI Taxonomy" id="1074250"/>
    <lineage>
        <taxon>Bacteria</taxon>
        <taxon>Bacillati</taxon>
        <taxon>Actinomycetota</taxon>
        <taxon>Actinomycetes</taxon>
        <taxon>Pseudonocardiales</taxon>
        <taxon>Pseudonocardiaceae</taxon>
        <taxon>Actinoalloteichus</taxon>
    </lineage>
</organism>
<dbReference type="InterPro" id="IPR000653">
    <property type="entry name" value="DegT/StrS_aminotransferase"/>
</dbReference>
<proteinExistence type="inferred from homology"/>
<evidence type="ECO:0000313" key="5">
    <source>
        <dbReference type="EMBL" id="AFD30956.1"/>
    </source>
</evidence>